<dbReference type="InterPro" id="IPR022742">
    <property type="entry name" value="Hydrolase_4"/>
</dbReference>
<dbReference type="InterPro" id="IPR029058">
    <property type="entry name" value="AB_hydrolase_fold"/>
</dbReference>
<evidence type="ECO:0000313" key="3">
    <source>
        <dbReference type="Proteomes" id="UP000064137"/>
    </source>
</evidence>
<feature type="domain" description="Serine aminopeptidase S33" evidence="1">
    <location>
        <begin position="229"/>
        <end position="276"/>
    </location>
</feature>
<dbReference type="PANTHER" id="PTHR12277">
    <property type="entry name" value="ALPHA/BETA HYDROLASE DOMAIN-CONTAINING PROTEIN"/>
    <property type="match status" value="1"/>
</dbReference>
<dbReference type="EMBL" id="CP013987">
    <property type="protein sequence ID" value="ALZ83504.1"/>
    <property type="molecule type" value="Genomic_DNA"/>
</dbReference>
<organism evidence="2 3">
    <name type="scientific">Pseudomonas oryzihabitans</name>
    <dbReference type="NCBI Taxonomy" id="47885"/>
    <lineage>
        <taxon>Bacteria</taxon>
        <taxon>Pseudomonadati</taxon>
        <taxon>Pseudomonadota</taxon>
        <taxon>Gammaproteobacteria</taxon>
        <taxon>Pseudomonadales</taxon>
        <taxon>Pseudomonadaceae</taxon>
        <taxon>Pseudomonas</taxon>
    </lineage>
</organism>
<dbReference type="PRINTS" id="PR00111">
    <property type="entry name" value="ABHYDROLASE"/>
</dbReference>
<protein>
    <submittedName>
        <fullName evidence="2">Alpha/beta hydrolase</fullName>
    </submittedName>
</protein>
<dbReference type="GO" id="GO:0016787">
    <property type="term" value="F:hydrolase activity"/>
    <property type="evidence" value="ECO:0007669"/>
    <property type="project" value="UniProtKB-KW"/>
</dbReference>
<gene>
    <name evidence="2" type="ORF">APT59_04545</name>
</gene>
<proteinExistence type="predicted"/>
<evidence type="ECO:0000313" key="2">
    <source>
        <dbReference type="EMBL" id="ALZ83504.1"/>
    </source>
</evidence>
<dbReference type="Pfam" id="PF12146">
    <property type="entry name" value="Hydrolase_4"/>
    <property type="match status" value="2"/>
</dbReference>
<accession>A0A0U4VJW5</accession>
<evidence type="ECO:0000259" key="1">
    <source>
        <dbReference type="Pfam" id="PF12146"/>
    </source>
</evidence>
<dbReference type="OrthoDB" id="9798884at2"/>
<dbReference type="SUPFAM" id="SSF53474">
    <property type="entry name" value="alpha/beta-Hydrolases"/>
    <property type="match status" value="1"/>
</dbReference>
<dbReference type="InterPro" id="IPR000073">
    <property type="entry name" value="AB_hydrolase_1"/>
</dbReference>
<reference evidence="2 3" key="1">
    <citation type="submission" date="2016-01" db="EMBL/GenBank/DDBJ databases">
        <title>Annotation of Pseudomonas oryzihabitans USDA-ARS-USMARC-56511.</title>
        <authorList>
            <person name="Harhay G.P."/>
            <person name="Harhay D.M."/>
            <person name="Smith T.P.L."/>
            <person name="Bono J.L."/>
            <person name="Heaton M.P."/>
            <person name="Clawson M.L."/>
            <person name="Chitko-Mckown C.G."/>
            <person name="Capik S.F."/>
            <person name="DeDonder K.D."/>
            <person name="Apley M.D."/>
            <person name="Lubbers B.V."/>
            <person name="White B.J."/>
            <person name="Larson R.L."/>
        </authorList>
    </citation>
    <scope>NUCLEOTIDE SEQUENCE [LARGE SCALE GENOMIC DNA]</scope>
    <source>
        <strain evidence="2 3">USDA-ARS-USMARC-56511</strain>
    </source>
</reference>
<dbReference type="RefSeq" id="WP_059313758.1">
    <property type="nucleotide sequence ID" value="NZ_CP013987.1"/>
</dbReference>
<dbReference type="AlphaFoldDB" id="A0A0U4VJW5"/>
<name>A0A0U4VJW5_9PSED</name>
<dbReference type="PANTHER" id="PTHR12277:SF81">
    <property type="entry name" value="PROTEIN ABHD13"/>
    <property type="match status" value="1"/>
</dbReference>
<dbReference type="Gene3D" id="3.40.50.1820">
    <property type="entry name" value="alpha/beta hydrolase"/>
    <property type="match status" value="1"/>
</dbReference>
<sequence>MSPAALLRRRWIPLLFVILLVGVGVPYGCSELAYRERQWVFSIEPGNASWFTGVPEGVRQFNLPVPDGLTGTDYLHAWWWPARRPDAPTLLYLHGTRWNLTAQVRRIATLRQLGYSVLAIDYRGFGESPGDVPSERSVYQDARIAWKHLQSLQPDPRKRYIYGHSLGGAVAVDLAWRIARDGDPTGDYPAAAGLIIESTFTTLADAASAVVDTRFPLRWLMSEKFDSLDKIPEIHIPVLIVHGGDDRYVPPRFSEALYAAAQPPKRLLLIPGGTHSNSMVIGTRDYAAALRELFGGAHLSEAEKRESSTGG</sequence>
<dbReference type="KEGG" id="por:APT59_04545"/>
<feature type="domain" description="Serine aminopeptidase S33" evidence="1">
    <location>
        <begin position="89"/>
        <end position="181"/>
    </location>
</feature>
<keyword evidence="2" id="KW-0378">Hydrolase</keyword>
<dbReference type="Proteomes" id="UP000064137">
    <property type="component" value="Chromosome"/>
</dbReference>